<dbReference type="InterPro" id="IPR043504">
    <property type="entry name" value="Peptidase_S1_PA_chymotrypsin"/>
</dbReference>
<dbReference type="EMBL" id="FNRY01000001">
    <property type="protein sequence ID" value="SEB36967.1"/>
    <property type="molecule type" value="Genomic_DNA"/>
</dbReference>
<accession>A0A1H4ISG5</accession>
<name>A0A1H4ISG5_9MICO</name>
<dbReference type="InterPro" id="IPR003825">
    <property type="entry name" value="Colicin-V_CvpA"/>
</dbReference>
<evidence type="ECO:0000256" key="4">
    <source>
        <dbReference type="ARBA" id="ARBA00023136"/>
    </source>
</evidence>
<dbReference type="SUPFAM" id="SSF50494">
    <property type="entry name" value="Trypsin-like serine proteases"/>
    <property type="match status" value="1"/>
</dbReference>
<dbReference type="GO" id="GO:0009403">
    <property type="term" value="P:toxin biosynthetic process"/>
    <property type="evidence" value="ECO:0007669"/>
    <property type="project" value="InterPro"/>
</dbReference>
<dbReference type="GO" id="GO:0016020">
    <property type="term" value="C:membrane"/>
    <property type="evidence" value="ECO:0007669"/>
    <property type="project" value="UniProtKB-SubCell"/>
</dbReference>
<evidence type="ECO:0000313" key="6">
    <source>
        <dbReference type="EMBL" id="SEB36967.1"/>
    </source>
</evidence>
<proteinExistence type="predicted"/>
<sequence>MTAGIILDIVLVVALLVAIVAGFRRGFLRTVGSLIGLVAGGLAALLLMPVVASFVPAPGWNVLVALLVGLFIVGVGVSIGSWFGSLLRRPVRKLKLGPVDRLLGALANGVVALLVMLLLATSASGLGVPALTQAVASSTVLRTLEGLTPAPVEGGIARFRALVISNGIPTVLGAAGLPQQGQIPDADTNTPALRKAAQSVTRITANSPMCGTRSSGSGFVIDDGLVMTNAHVVAGATDAVVEVPGELPRAASLVYFDPENDIAVLSVRGLDAPALPFAPDPNAGSTAFFQGYPYGGPFVSRSAGVLGTGEIQVQDIYNQKDVTRSVTSLAAHVEPGNSGGPLLTSDGAVAGMIFARAEGGNDIGFALSMEEITPVLAQAGSFSSAVPSGSCSAH</sequence>
<dbReference type="Pfam" id="PF13365">
    <property type="entry name" value="Trypsin_2"/>
    <property type="match status" value="1"/>
</dbReference>
<dbReference type="PANTHER" id="PTHR43019:SF23">
    <property type="entry name" value="PROTEASE DO-LIKE 5, CHLOROPLASTIC"/>
    <property type="match status" value="1"/>
</dbReference>
<evidence type="ECO:0000256" key="5">
    <source>
        <dbReference type="SAM" id="Phobius"/>
    </source>
</evidence>
<evidence type="ECO:0000256" key="3">
    <source>
        <dbReference type="ARBA" id="ARBA00022989"/>
    </source>
</evidence>
<dbReference type="InterPro" id="IPR009003">
    <property type="entry name" value="Peptidase_S1_PA"/>
</dbReference>
<feature type="transmembrane region" description="Helical" evidence="5">
    <location>
        <begin position="62"/>
        <end position="84"/>
    </location>
</feature>
<dbReference type="InterPro" id="IPR047680">
    <property type="entry name" value="MarP-like"/>
</dbReference>
<evidence type="ECO:0000313" key="7">
    <source>
        <dbReference type="Proteomes" id="UP000199183"/>
    </source>
</evidence>
<evidence type="ECO:0000256" key="2">
    <source>
        <dbReference type="ARBA" id="ARBA00022692"/>
    </source>
</evidence>
<organism evidence="6 7">
    <name type="scientific">Paramicrobacterium humi</name>
    <dbReference type="NCBI Taxonomy" id="640635"/>
    <lineage>
        <taxon>Bacteria</taxon>
        <taxon>Bacillati</taxon>
        <taxon>Actinomycetota</taxon>
        <taxon>Actinomycetes</taxon>
        <taxon>Micrococcales</taxon>
        <taxon>Microbacteriaceae</taxon>
        <taxon>Paramicrobacterium</taxon>
    </lineage>
</organism>
<dbReference type="Proteomes" id="UP000199183">
    <property type="component" value="Unassembled WGS sequence"/>
</dbReference>
<dbReference type="Pfam" id="PF02674">
    <property type="entry name" value="Colicin_V"/>
    <property type="match status" value="1"/>
</dbReference>
<dbReference type="GO" id="GO:0006508">
    <property type="term" value="P:proteolysis"/>
    <property type="evidence" value="ECO:0007669"/>
    <property type="project" value="InterPro"/>
</dbReference>
<dbReference type="RefSeq" id="WP_091178999.1">
    <property type="nucleotide sequence ID" value="NZ_FNRY01000001.1"/>
</dbReference>
<feature type="transmembrane region" description="Helical" evidence="5">
    <location>
        <begin position="105"/>
        <end position="128"/>
    </location>
</feature>
<keyword evidence="4 5" id="KW-0472">Membrane</keyword>
<gene>
    <name evidence="6" type="ORF">SAMN04489806_0220</name>
</gene>
<dbReference type="InterPro" id="IPR001940">
    <property type="entry name" value="Peptidase_S1C"/>
</dbReference>
<comment type="subcellular location">
    <subcellularLocation>
        <location evidence="1">Membrane</location>
        <topology evidence="1">Multi-pass membrane protein</topology>
    </subcellularLocation>
</comment>
<dbReference type="STRING" id="640635.SAMN04489806_0220"/>
<dbReference type="PRINTS" id="PR00834">
    <property type="entry name" value="PROTEASES2C"/>
</dbReference>
<keyword evidence="3 5" id="KW-1133">Transmembrane helix</keyword>
<dbReference type="PANTHER" id="PTHR43019">
    <property type="entry name" value="SERINE ENDOPROTEASE DEGS"/>
    <property type="match status" value="1"/>
</dbReference>
<keyword evidence="7" id="KW-1185">Reference proteome</keyword>
<keyword evidence="2 5" id="KW-0812">Transmembrane</keyword>
<protein>
    <submittedName>
        <fullName evidence="6">Colicin V production protein</fullName>
    </submittedName>
</protein>
<dbReference type="GO" id="GO:0004252">
    <property type="term" value="F:serine-type endopeptidase activity"/>
    <property type="evidence" value="ECO:0007669"/>
    <property type="project" value="InterPro"/>
</dbReference>
<evidence type="ECO:0000256" key="1">
    <source>
        <dbReference type="ARBA" id="ARBA00004141"/>
    </source>
</evidence>
<dbReference type="Gene3D" id="2.40.10.10">
    <property type="entry name" value="Trypsin-like serine proteases"/>
    <property type="match status" value="2"/>
</dbReference>
<reference evidence="6 7" key="1">
    <citation type="submission" date="2016-10" db="EMBL/GenBank/DDBJ databases">
        <authorList>
            <person name="de Groot N.N."/>
        </authorList>
    </citation>
    <scope>NUCLEOTIDE SEQUENCE [LARGE SCALE GENOMIC DNA]</scope>
    <source>
        <strain evidence="6 7">DSM 21799</strain>
    </source>
</reference>
<feature type="transmembrane region" description="Helical" evidence="5">
    <location>
        <begin position="35"/>
        <end position="56"/>
    </location>
</feature>
<dbReference type="NCBIfam" id="NF033740">
    <property type="entry name" value="MarP_fam_protase"/>
    <property type="match status" value="1"/>
</dbReference>
<dbReference type="AlphaFoldDB" id="A0A1H4ISG5"/>
<feature type="transmembrane region" description="Helical" evidence="5">
    <location>
        <begin position="6"/>
        <end position="23"/>
    </location>
</feature>